<evidence type="ECO:0000313" key="1">
    <source>
        <dbReference type="EMBL" id="KAH7433364.1"/>
    </source>
</evidence>
<proteinExistence type="predicted"/>
<accession>A0A8T2UJ48</accession>
<dbReference type="AlphaFoldDB" id="A0A8T2UJ48"/>
<protein>
    <submittedName>
        <fullName evidence="1">Uncharacterized protein</fullName>
    </submittedName>
</protein>
<dbReference type="Proteomes" id="UP000825935">
    <property type="component" value="Chromosome 7"/>
</dbReference>
<comment type="caution">
    <text evidence="1">The sequence shown here is derived from an EMBL/GenBank/DDBJ whole genome shotgun (WGS) entry which is preliminary data.</text>
</comment>
<gene>
    <name evidence="1" type="ORF">KP509_07G065400</name>
</gene>
<organism evidence="1 2">
    <name type="scientific">Ceratopteris richardii</name>
    <name type="common">Triangle waterfern</name>
    <dbReference type="NCBI Taxonomy" id="49495"/>
    <lineage>
        <taxon>Eukaryota</taxon>
        <taxon>Viridiplantae</taxon>
        <taxon>Streptophyta</taxon>
        <taxon>Embryophyta</taxon>
        <taxon>Tracheophyta</taxon>
        <taxon>Polypodiopsida</taxon>
        <taxon>Polypodiidae</taxon>
        <taxon>Polypodiales</taxon>
        <taxon>Pteridineae</taxon>
        <taxon>Pteridaceae</taxon>
        <taxon>Parkerioideae</taxon>
        <taxon>Ceratopteris</taxon>
    </lineage>
</organism>
<dbReference type="EMBL" id="CM035412">
    <property type="protein sequence ID" value="KAH7433364.1"/>
    <property type="molecule type" value="Genomic_DNA"/>
</dbReference>
<sequence>MSDACPGMMYSSQSAPKRSFCASFRKDVRVYPSSMWESDGILRLNSSLKETVAQKALMQMAHDVDKEFIFFLGMPWNGRSIQVSDTLHVRSWRWWPFSGFAASSAR</sequence>
<evidence type="ECO:0000313" key="2">
    <source>
        <dbReference type="Proteomes" id="UP000825935"/>
    </source>
</evidence>
<keyword evidence="2" id="KW-1185">Reference proteome</keyword>
<name>A0A8T2UJ48_CERRI</name>
<reference evidence="1" key="1">
    <citation type="submission" date="2021-08" db="EMBL/GenBank/DDBJ databases">
        <title>WGS assembly of Ceratopteris richardii.</title>
        <authorList>
            <person name="Marchant D.B."/>
            <person name="Chen G."/>
            <person name="Jenkins J."/>
            <person name="Shu S."/>
            <person name="Leebens-Mack J."/>
            <person name="Grimwood J."/>
            <person name="Schmutz J."/>
            <person name="Soltis P."/>
            <person name="Soltis D."/>
            <person name="Chen Z.-H."/>
        </authorList>
    </citation>
    <scope>NUCLEOTIDE SEQUENCE</scope>
    <source>
        <strain evidence="1">Whitten #5841</strain>
        <tissue evidence="1">Leaf</tissue>
    </source>
</reference>